<comment type="similarity">
    <text evidence="1">Belongs to the metallo-beta-lactamase superfamily.</text>
</comment>
<sequence>MNHPLSCALTFVRIDEERDILDSSGGWSVVAQWNLMHMAVYRSCNGRISLSSSRLPLSSQLLMISSNATLHIADLPALTTLVMEASTYLHHPGHISGLRRVTPTTFVLLWGDCCYHVGDVRPTPPHYSLYPPASLLQSATHSLSIIHFPKLASGPLLKIPPRPPAPLVYKDYEATMRSPERLAWLDADPTVLMVIAHDRTAPGVVEQLPRTVNSWKEKGWKDKLM</sequence>
<keyword evidence="6" id="KW-1185">Reference proteome</keyword>
<gene>
    <name evidence="5" type="ORF">ARMSODRAFT_450126</name>
</gene>
<dbReference type="STRING" id="1076256.A0A2H3BMC9"/>
<keyword evidence="2" id="KW-0479">Metal-binding</keyword>
<dbReference type="InterPro" id="IPR051013">
    <property type="entry name" value="MBL_superfamily_lactonases"/>
</dbReference>
<dbReference type="GO" id="GO:0046872">
    <property type="term" value="F:metal ion binding"/>
    <property type="evidence" value="ECO:0007669"/>
    <property type="project" value="UniProtKB-KW"/>
</dbReference>
<evidence type="ECO:0000256" key="2">
    <source>
        <dbReference type="ARBA" id="ARBA00022723"/>
    </source>
</evidence>
<dbReference type="Proteomes" id="UP000218334">
    <property type="component" value="Unassembled WGS sequence"/>
</dbReference>
<reference evidence="6" key="1">
    <citation type="journal article" date="2017" name="Nat. Ecol. Evol.">
        <title>Genome expansion and lineage-specific genetic innovations in the forest pathogenic fungi Armillaria.</title>
        <authorList>
            <person name="Sipos G."/>
            <person name="Prasanna A.N."/>
            <person name="Walter M.C."/>
            <person name="O'Connor E."/>
            <person name="Balint B."/>
            <person name="Krizsan K."/>
            <person name="Kiss B."/>
            <person name="Hess J."/>
            <person name="Varga T."/>
            <person name="Slot J."/>
            <person name="Riley R."/>
            <person name="Boka B."/>
            <person name="Rigling D."/>
            <person name="Barry K."/>
            <person name="Lee J."/>
            <person name="Mihaltcheva S."/>
            <person name="LaButti K."/>
            <person name="Lipzen A."/>
            <person name="Waldron R."/>
            <person name="Moloney N.M."/>
            <person name="Sperisen C."/>
            <person name="Kredics L."/>
            <person name="Vagvoelgyi C."/>
            <person name="Patrignani A."/>
            <person name="Fitzpatrick D."/>
            <person name="Nagy I."/>
            <person name="Doyle S."/>
            <person name="Anderson J.B."/>
            <person name="Grigoriev I.V."/>
            <person name="Gueldener U."/>
            <person name="Muensterkoetter M."/>
            <person name="Nagy L.G."/>
        </authorList>
    </citation>
    <scope>NUCLEOTIDE SEQUENCE [LARGE SCALE GENOMIC DNA]</scope>
    <source>
        <strain evidence="6">28-4</strain>
    </source>
</reference>
<keyword evidence="3" id="KW-0378">Hydrolase</keyword>
<evidence type="ECO:0000256" key="3">
    <source>
        <dbReference type="ARBA" id="ARBA00022801"/>
    </source>
</evidence>
<name>A0A2H3BMC9_9AGAR</name>
<protein>
    <recommendedName>
        <fullName evidence="7">Metallo-beta-lactamase domain-containing protein</fullName>
    </recommendedName>
</protein>
<dbReference type="AlphaFoldDB" id="A0A2H3BMC9"/>
<evidence type="ECO:0000256" key="4">
    <source>
        <dbReference type="ARBA" id="ARBA00022833"/>
    </source>
</evidence>
<evidence type="ECO:0008006" key="7">
    <source>
        <dbReference type="Google" id="ProtNLM"/>
    </source>
</evidence>
<dbReference type="EMBL" id="KZ293448">
    <property type="protein sequence ID" value="PBK65033.1"/>
    <property type="molecule type" value="Genomic_DNA"/>
</dbReference>
<dbReference type="PANTHER" id="PTHR42978">
    <property type="entry name" value="QUORUM-QUENCHING LACTONASE YTNP-RELATED-RELATED"/>
    <property type="match status" value="1"/>
</dbReference>
<evidence type="ECO:0000256" key="1">
    <source>
        <dbReference type="ARBA" id="ARBA00007749"/>
    </source>
</evidence>
<organism evidence="5 6">
    <name type="scientific">Armillaria solidipes</name>
    <dbReference type="NCBI Taxonomy" id="1076256"/>
    <lineage>
        <taxon>Eukaryota</taxon>
        <taxon>Fungi</taxon>
        <taxon>Dikarya</taxon>
        <taxon>Basidiomycota</taxon>
        <taxon>Agaricomycotina</taxon>
        <taxon>Agaricomycetes</taxon>
        <taxon>Agaricomycetidae</taxon>
        <taxon>Agaricales</taxon>
        <taxon>Marasmiineae</taxon>
        <taxon>Physalacriaceae</taxon>
        <taxon>Armillaria</taxon>
    </lineage>
</organism>
<accession>A0A2H3BMC9</accession>
<evidence type="ECO:0000313" key="5">
    <source>
        <dbReference type="EMBL" id="PBK65033.1"/>
    </source>
</evidence>
<keyword evidence="4" id="KW-0862">Zinc</keyword>
<proteinExistence type="inferred from homology"/>
<evidence type="ECO:0000313" key="6">
    <source>
        <dbReference type="Proteomes" id="UP000218334"/>
    </source>
</evidence>
<dbReference type="PANTHER" id="PTHR42978:SF5">
    <property type="entry name" value="METALLO-BETA-LACTAMASE DOMAIN-CONTAINING PROTEIN"/>
    <property type="match status" value="1"/>
</dbReference>
<dbReference type="GO" id="GO:0016787">
    <property type="term" value="F:hydrolase activity"/>
    <property type="evidence" value="ECO:0007669"/>
    <property type="project" value="UniProtKB-KW"/>
</dbReference>